<accession>A0ABD3EU77</accession>
<feature type="compositionally biased region" description="Polar residues" evidence="1">
    <location>
        <begin position="96"/>
        <end position="146"/>
    </location>
</feature>
<evidence type="ECO:0000313" key="2">
    <source>
        <dbReference type="EMBL" id="KAL3657232.1"/>
    </source>
</evidence>
<dbReference type="AlphaFoldDB" id="A0ABD3EU77"/>
<feature type="region of interest" description="Disordered" evidence="1">
    <location>
        <begin position="38"/>
        <end position="148"/>
    </location>
</feature>
<proteinExistence type="predicted"/>
<name>A0ABD3EU77_9STRA</name>
<feature type="region of interest" description="Disordered" evidence="1">
    <location>
        <begin position="1"/>
        <end position="26"/>
    </location>
</feature>
<organism evidence="2 3">
    <name type="scientific">Phytophthora oleae</name>
    <dbReference type="NCBI Taxonomy" id="2107226"/>
    <lineage>
        <taxon>Eukaryota</taxon>
        <taxon>Sar</taxon>
        <taxon>Stramenopiles</taxon>
        <taxon>Oomycota</taxon>
        <taxon>Peronosporomycetes</taxon>
        <taxon>Peronosporales</taxon>
        <taxon>Peronosporaceae</taxon>
        <taxon>Phytophthora</taxon>
    </lineage>
</organism>
<reference evidence="2 3" key="1">
    <citation type="submission" date="2024-09" db="EMBL/GenBank/DDBJ databases">
        <title>Genome sequencing and assembly of Phytophthora oleae, isolate VK10A, causative agent of rot of olive drupes.</title>
        <authorList>
            <person name="Conti Taguali S."/>
            <person name="Riolo M."/>
            <person name="La Spada F."/>
            <person name="Cacciola S.O."/>
            <person name="Dionisio G."/>
        </authorList>
    </citation>
    <scope>NUCLEOTIDE SEQUENCE [LARGE SCALE GENOMIC DNA]</scope>
    <source>
        <strain evidence="2 3">VK10A</strain>
    </source>
</reference>
<dbReference type="EMBL" id="JBIMZQ010000067">
    <property type="protein sequence ID" value="KAL3657232.1"/>
    <property type="molecule type" value="Genomic_DNA"/>
</dbReference>
<sequence length="198" mass="21291">MARGGMTGRTPPAELVRTRKSGTAAKIRAKKAARATARAALVNKKRAKAVETTDPTPVARGDDVTGAEDEGLEPGEIRPDAVPSSTDTPSGVPGITVSNSTVPHAGTTQAAPGSTPTLTNSSHVAPDSTSTNSTRVPRGSPATNNSRRAKVYYRIYRKNYGQQRVTVRPDYATTRKTWMVARIIDRRFTPRGYEFRVL</sequence>
<keyword evidence="3" id="KW-1185">Reference proteome</keyword>
<comment type="caution">
    <text evidence="2">The sequence shown here is derived from an EMBL/GenBank/DDBJ whole genome shotgun (WGS) entry which is preliminary data.</text>
</comment>
<gene>
    <name evidence="2" type="ORF">V7S43_017892</name>
</gene>
<dbReference type="Proteomes" id="UP001632037">
    <property type="component" value="Unassembled WGS sequence"/>
</dbReference>
<evidence type="ECO:0000313" key="3">
    <source>
        <dbReference type="Proteomes" id="UP001632037"/>
    </source>
</evidence>
<evidence type="ECO:0000256" key="1">
    <source>
        <dbReference type="SAM" id="MobiDB-lite"/>
    </source>
</evidence>
<protein>
    <submittedName>
        <fullName evidence="2">Uncharacterized protein</fullName>
    </submittedName>
</protein>